<evidence type="ECO:0000313" key="15">
    <source>
        <dbReference type="Proteomes" id="UP000308549"/>
    </source>
</evidence>
<keyword evidence="15" id="KW-1185">Reference proteome</keyword>
<evidence type="ECO:0000256" key="7">
    <source>
        <dbReference type="ARBA" id="ARBA00022989"/>
    </source>
</evidence>
<feature type="compositionally biased region" description="Polar residues" evidence="13">
    <location>
        <begin position="53"/>
        <end position="72"/>
    </location>
</feature>
<evidence type="ECO:0000256" key="5">
    <source>
        <dbReference type="ARBA" id="ARBA00022824"/>
    </source>
</evidence>
<evidence type="ECO:0000256" key="2">
    <source>
        <dbReference type="ARBA" id="ARBA00005377"/>
    </source>
</evidence>
<dbReference type="GO" id="GO:0005789">
    <property type="term" value="C:endoplasmic reticulum membrane"/>
    <property type="evidence" value="ECO:0007669"/>
    <property type="project" value="UniProtKB-SubCell"/>
</dbReference>
<dbReference type="OrthoDB" id="6485510at2759"/>
<dbReference type="GO" id="GO:0016126">
    <property type="term" value="P:sterol biosynthetic process"/>
    <property type="evidence" value="ECO:0007669"/>
    <property type="project" value="UniProtKB-KW"/>
</dbReference>
<evidence type="ECO:0000313" key="14">
    <source>
        <dbReference type="EMBL" id="TKA31330.1"/>
    </source>
</evidence>
<sequence length="176" mass="18942">MSSSLQHVASYLPPSDGLLPKWLLFISVVSIANSIQAYISLSPTRQVYAGASPNPTLSTTSASNPAATNQKTALPAGIPPSTIRHAEASPVNELSARTFGTWTALSSIVRLYAAYHIHEAAVYELALWTFGLAFAHFGSEWLVFGTARWGRGLAGPVFVSTVTGSWMWAQWGNYVQ</sequence>
<keyword evidence="8" id="KW-0756">Sterol biosynthesis</keyword>
<comment type="subcellular location">
    <subcellularLocation>
        <location evidence="1">Endoplasmic reticulum membrane</location>
        <topology evidence="1">Multi-pass membrane protein</topology>
    </subcellularLocation>
</comment>
<reference evidence="14 15" key="1">
    <citation type="submission" date="2017-03" db="EMBL/GenBank/DDBJ databases">
        <title>Genomes of endolithic fungi from Antarctica.</title>
        <authorList>
            <person name="Coleine C."/>
            <person name="Masonjones S."/>
            <person name="Stajich J.E."/>
        </authorList>
    </citation>
    <scope>NUCLEOTIDE SEQUENCE [LARGE SCALE GENOMIC DNA]</scope>
    <source>
        <strain evidence="14 15">CCFEE 6315</strain>
    </source>
</reference>
<accession>A0A4U0U7V1</accession>
<dbReference type="Pfam" id="PF03694">
    <property type="entry name" value="Erg28"/>
    <property type="match status" value="1"/>
</dbReference>
<dbReference type="InterPro" id="IPR005352">
    <property type="entry name" value="Erg28"/>
</dbReference>
<keyword evidence="9" id="KW-0443">Lipid metabolism</keyword>
<proteinExistence type="inferred from homology"/>
<evidence type="ECO:0000256" key="13">
    <source>
        <dbReference type="SAM" id="MobiDB-lite"/>
    </source>
</evidence>
<evidence type="ECO:0000256" key="4">
    <source>
        <dbReference type="ARBA" id="ARBA00022692"/>
    </source>
</evidence>
<dbReference type="AlphaFoldDB" id="A0A4U0U7V1"/>
<comment type="similarity">
    <text evidence="2">Belongs to the ERG28 family.</text>
</comment>
<comment type="caution">
    <text evidence="14">The sequence shown here is derived from an EMBL/GenBank/DDBJ whole genome shotgun (WGS) entry which is preliminary data.</text>
</comment>
<feature type="region of interest" description="Disordered" evidence="13">
    <location>
        <begin position="52"/>
        <end position="80"/>
    </location>
</feature>
<keyword evidence="7" id="KW-1133">Transmembrane helix</keyword>
<evidence type="ECO:0000256" key="3">
    <source>
        <dbReference type="ARBA" id="ARBA00022516"/>
    </source>
</evidence>
<evidence type="ECO:0000256" key="8">
    <source>
        <dbReference type="ARBA" id="ARBA00023011"/>
    </source>
</evidence>
<evidence type="ECO:0000256" key="12">
    <source>
        <dbReference type="ARBA" id="ARBA00023221"/>
    </source>
</evidence>
<keyword evidence="3" id="KW-0444">Lipid biosynthesis</keyword>
<evidence type="ECO:0000256" key="6">
    <source>
        <dbReference type="ARBA" id="ARBA00022955"/>
    </source>
</evidence>
<organism evidence="14 15">
    <name type="scientific">Salinomyces thailandicus</name>
    <dbReference type="NCBI Taxonomy" id="706561"/>
    <lineage>
        <taxon>Eukaryota</taxon>
        <taxon>Fungi</taxon>
        <taxon>Dikarya</taxon>
        <taxon>Ascomycota</taxon>
        <taxon>Pezizomycotina</taxon>
        <taxon>Dothideomycetes</taxon>
        <taxon>Dothideomycetidae</taxon>
        <taxon>Mycosphaerellales</taxon>
        <taxon>Teratosphaeriaceae</taxon>
        <taxon>Salinomyces</taxon>
    </lineage>
</organism>
<name>A0A4U0U7V1_9PEZI</name>
<keyword evidence="10" id="KW-0472">Membrane</keyword>
<keyword evidence="6" id="KW-0752">Steroid biosynthesis</keyword>
<keyword evidence="5" id="KW-0256">Endoplasmic reticulum</keyword>
<evidence type="ECO:0000256" key="11">
    <source>
        <dbReference type="ARBA" id="ARBA00023166"/>
    </source>
</evidence>
<keyword evidence="11" id="KW-1207">Sterol metabolism</keyword>
<dbReference type="EMBL" id="NAJL01000008">
    <property type="protein sequence ID" value="TKA31330.1"/>
    <property type="molecule type" value="Genomic_DNA"/>
</dbReference>
<dbReference type="Proteomes" id="UP000308549">
    <property type="component" value="Unassembled WGS sequence"/>
</dbReference>
<evidence type="ECO:0000256" key="9">
    <source>
        <dbReference type="ARBA" id="ARBA00023098"/>
    </source>
</evidence>
<keyword evidence="4" id="KW-0812">Transmembrane</keyword>
<evidence type="ECO:0000256" key="10">
    <source>
        <dbReference type="ARBA" id="ARBA00023136"/>
    </source>
</evidence>
<keyword evidence="12" id="KW-0753">Steroid metabolism</keyword>
<dbReference type="PANTHER" id="PTHR15451">
    <property type="entry name" value="ERGOSTEROL BIOSYNTHETIC PROTEIN 28-RELATED"/>
    <property type="match status" value="1"/>
</dbReference>
<evidence type="ECO:0000256" key="1">
    <source>
        <dbReference type="ARBA" id="ARBA00004477"/>
    </source>
</evidence>
<gene>
    <name evidence="14" type="ORF">B0A50_02175</name>
</gene>
<dbReference type="GO" id="GO:0030674">
    <property type="term" value="F:protein-macromolecule adaptor activity"/>
    <property type="evidence" value="ECO:0007669"/>
    <property type="project" value="TreeGrafter"/>
</dbReference>
<protein>
    <submittedName>
        <fullName evidence="14">Uncharacterized protein</fullName>
    </submittedName>
</protein>
<dbReference type="PANTHER" id="PTHR15451:SF19">
    <property type="entry name" value="ERGOSTEROL BIOSYNTHETIC PROTEIN 28 HOMOLOG"/>
    <property type="match status" value="1"/>
</dbReference>